<dbReference type="InterPro" id="IPR045005">
    <property type="entry name" value="BPM1-6"/>
</dbReference>
<protein>
    <recommendedName>
        <fullName evidence="8">BTB domain-containing protein</fullName>
    </recommendedName>
</protein>
<dbReference type="Gene3D" id="3.30.710.10">
    <property type="entry name" value="Potassium Channel Kv1.1, Chain A"/>
    <property type="match status" value="1"/>
</dbReference>
<evidence type="ECO:0000256" key="1">
    <source>
        <dbReference type="ARBA" id="ARBA00004906"/>
    </source>
</evidence>
<dbReference type="PANTHER" id="PTHR26379">
    <property type="entry name" value="BTB/POZ AND MATH DOMAIN-CONTAINING PROTEIN 1"/>
    <property type="match status" value="1"/>
</dbReference>
<dbReference type="Gene3D" id="2.60.210.10">
    <property type="entry name" value="Apoptosis, Tumor Necrosis Factor Receptor Associated Protein 2, Chain A"/>
    <property type="match status" value="1"/>
</dbReference>
<feature type="domain" description="BTB" evidence="4">
    <location>
        <begin position="216"/>
        <end position="288"/>
    </location>
</feature>
<name>A0A5J9V5F6_9POAL</name>
<accession>A0A5J9V5F6</accession>
<dbReference type="InterPro" id="IPR000210">
    <property type="entry name" value="BTB/POZ_dom"/>
</dbReference>
<dbReference type="PROSITE" id="PS50144">
    <property type="entry name" value="MATH"/>
    <property type="match status" value="1"/>
</dbReference>
<dbReference type="SUPFAM" id="SSF54695">
    <property type="entry name" value="POZ domain"/>
    <property type="match status" value="1"/>
</dbReference>
<evidence type="ECO:0000256" key="3">
    <source>
        <dbReference type="SAM" id="MobiDB-lite"/>
    </source>
</evidence>
<dbReference type="Gene3D" id="1.25.40.420">
    <property type="match status" value="1"/>
</dbReference>
<dbReference type="PROSITE" id="PS50097">
    <property type="entry name" value="BTB"/>
    <property type="match status" value="1"/>
</dbReference>
<gene>
    <name evidence="6" type="ORF">EJB05_22818</name>
</gene>
<evidence type="ECO:0000313" key="7">
    <source>
        <dbReference type="Proteomes" id="UP000324897"/>
    </source>
</evidence>
<feature type="compositionally biased region" description="Polar residues" evidence="3">
    <location>
        <begin position="1"/>
        <end position="14"/>
    </location>
</feature>
<comment type="pathway">
    <text evidence="1">Protein modification; protein ubiquitination.</text>
</comment>
<feature type="domain" description="MATH" evidence="5">
    <location>
        <begin position="44"/>
        <end position="174"/>
    </location>
</feature>
<dbReference type="Proteomes" id="UP000324897">
    <property type="component" value="Chromosome 1"/>
</dbReference>
<dbReference type="PANTHER" id="PTHR26379:SF422">
    <property type="entry name" value="BTB DOMAIN-CONTAINING PROTEIN"/>
    <property type="match status" value="1"/>
</dbReference>
<evidence type="ECO:0000256" key="2">
    <source>
        <dbReference type="ARBA" id="ARBA00010846"/>
    </source>
</evidence>
<dbReference type="Gramene" id="TVU31146">
    <property type="protein sequence ID" value="TVU31146"/>
    <property type="gene ID" value="EJB05_22818"/>
</dbReference>
<proteinExistence type="inferred from homology"/>
<evidence type="ECO:0000259" key="5">
    <source>
        <dbReference type="PROSITE" id="PS50144"/>
    </source>
</evidence>
<keyword evidence="7" id="KW-1185">Reference proteome</keyword>
<dbReference type="SMART" id="SM00225">
    <property type="entry name" value="BTB"/>
    <property type="match status" value="1"/>
</dbReference>
<dbReference type="CDD" id="cd00121">
    <property type="entry name" value="MATH"/>
    <property type="match status" value="1"/>
</dbReference>
<dbReference type="InterPro" id="IPR011333">
    <property type="entry name" value="SKP1/BTB/POZ_sf"/>
</dbReference>
<dbReference type="InterPro" id="IPR056423">
    <property type="entry name" value="BACK_BPM_SPOP"/>
</dbReference>
<dbReference type="AlphaFoldDB" id="A0A5J9V5F6"/>
<comment type="similarity">
    <text evidence="2">Belongs to the Tdpoz family.</text>
</comment>
<feature type="region of interest" description="Disordered" evidence="3">
    <location>
        <begin position="1"/>
        <end position="31"/>
    </location>
</feature>
<feature type="non-terminal residue" evidence="6">
    <location>
        <position position="1"/>
    </location>
</feature>
<comment type="caution">
    <text evidence="6">The sequence shown here is derived from an EMBL/GenBank/DDBJ whole genome shotgun (WGS) entry which is preliminary data.</text>
</comment>
<evidence type="ECO:0008006" key="8">
    <source>
        <dbReference type="Google" id="ProtNLM"/>
    </source>
</evidence>
<organism evidence="6 7">
    <name type="scientific">Eragrostis curvula</name>
    <name type="common">weeping love grass</name>
    <dbReference type="NCBI Taxonomy" id="38414"/>
    <lineage>
        <taxon>Eukaryota</taxon>
        <taxon>Viridiplantae</taxon>
        <taxon>Streptophyta</taxon>
        <taxon>Embryophyta</taxon>
        <taxon>Tracheophyta</taxon>
        <taxon>Spermatophyta</taxon>
        <taxon>Magnoliopsida</taxon>
        <taxon>Liliopsida</taxon>
        <taxon>Poales</taxon>
        <taxon>Poaceae</taxon>
        <taxon>PACMAD clade</taxon>
        <taxon>Chloridoideae</taxon>
        <taxon>Eragrostideae</taxon>
        <taxon>Eragrostidinae</taxon>
        <taxon>Eragrostis</taxon>
    </lineage>
</organism>
<dbReference type="Pfam" id="PF00651">
    <property type="entry name" value="BTB"/>
    <property type="match status" value="1"/>
</dbReference>
<evidence type="ECO:0000259" key="4">
    <source>
        <dbReference type="PROSITE" id="PS50097"/>
    </source>
</evidence>
<dbReference type="Pfam" id="PF22486">
    <property type="entry name" value="MATH_2"/>
    <property type="match status" value="1"/>
</dbReference>
<dbReference type="CDD" id="cd18280">
    <property type="entry name" value="BTB_POZ_BPM_plant"/>
    <property type="match status" value="1"/>
</dbReference>
<dbReference type="InterPro" id="IPR002083">
    <property type="entry name" value="MATH/TRAF_dom"/>
</dbReference>
<dbReference type="GO" id="GO:0016567">
    <property type="term" value="P:protein ubiquitination"/>
    <property type="evidence" value="ECO:0007669"/>
    <property type="project" value="InterPro"/>
</dbReference>
<dbReference type="EMBL" id="RWGY01000011">
    <property type="protein sequence ID" value="TVU31146.1"/>
    <property type="molecule type" value="Genomic_DNA"/>
</dbReference>
<sequence length="387" mass="42439">MGSVPSSRRNTKAPQQEGDKHSKPSAGACAEPRSLSAIVGDTATGHHLLIVDGYSCTKELLPTGQCTKSQPFTAAGSSWRIHLFPNGQTSKHAKSISIYLHRGGSGAGEPVKARAKFSLLDRQGRPVESHTKTVVLYAYSIGGTGYGFHDFIKRDFLEKSEYLFGDCLRIRCDITVFRIQTEDRAAASPFITPAVPPSDLSRHFGDLLQVEAEGFNDVTFRVAGETFRANRYILAARSPVFKAQLFGAMRESTASAAGDYVIQIGDTLADVFKALLHFVYTDSLPEMEGQEAVAMAQHLLEAADRYDMQRLKLICEDILCRHLDVSTVATTLLLAEQHSCKGLNEACFTFLKSSNVWEQVMASDGFDYLTRSSPATVKEIMSRLAAR</sequence>
<evidence type="ECO:0000313" key="6">
    <source>
        <dbReference type="EMBL" id="TVU31146.1"/>
    </source>
</evidence>
<dbReference type="InterPro" id="IPR008974">
    <property type="entry name" value="TRAF-like"/>
</dbReference>
<dbReference type="SUPFAM" id="SSF49599">
    <property type="entry name" value="TRAF domain-like"/>
    <property type="match status" value="1"/>
</dbReference>
<dbReference type="Pfam" id="PF24570">
    <property type="entry name" value="BACK_BPM_SPOP"/>
    <property type="match status" value="1"/>
</dbReference>
<dbReference type="OrthoDB" id="6359816at2759"/>
<reference evidence="6 7" key="1">
    <citation type="journal article" date="2019" name="Sci. Rep.">
        <title>A high-quality genome of Eragrostis curvula grass provides insights into Poaceae evolution and supports new strategies to enhance forage quality.</title>
        <authorList>
            <person name="Carballo J."/>
            <person name="Santos B.A.C.M."/>
            <person name="Zappacosta D."/>
            <person name="Garbus I."/>
            <person name="Selva J.P."/>
            <person name="Gallo C.A."/>
            <person name="Diaz A."/>
            <person name="Albertini E."/>
            <person name="Caccamo M."/>
            <person name="Echenique V."/>
        </authorList>
    </citation>
    <scope>NUCLEOTIDE SEQUENCE [LARGE SCALE GENOMIC DNA]</scope>
    <source>
        <strain evidence="7">cv. Victoria</strain>
        <tissue evidence="6">Leaf</tissue>
    </source>
</reference>